<dbReference type="Gene3D" id="3.30.465.10">
    <property type="match status" value="1"/>
</dbReference>
<dbReference type="GO" id="GO:0016491">
    <property type="term" value="F:oxidoreductase activity"/>
    <property type="evidence" value="ECO:0007669"/>
    <property type="project" value="UniProtKB-KW"/>
</dbReference>
<dbReference type="Proteomes" id="UP000054845">
    <property type="component" value="Unassembled WGS sequence"/>
</dbReference>
<dbReference type="InterPro" id="IPR016169">
    <property type="entry name" value="FAD-bd_PCMH_sub2"/>
</dbReference>
<name>A0A0P1BMM8_9BASI</name>
<sequence length="555" mass="60611">MKLCSSILALCVVLSYSFSAVHAWQSRIELQDTIETTARDYLKRPSSHTFTREAKEVARRQVSQALEGARSSPSSPAEGSGPPRGTANEDQIRQLCKDLRTQLGKKIVIPRPAIVNLEYEESRLHVYNAAQADEYPYCLILPTSADHVRAAYAGLKRIGAGFGVRSGGHATIDGWSSTKDVMIDFKNWCNVELANQGSIANVSPGCRWGEVYKRLEAQGKTVLGGRLSNVGLGATLGGGLSHLSNLHGLIADNVASYDLITPEGHSLTVSNTTNADLWWALKGGKNRFGIVTRYGFQAYDVGSWWGGLLTYKGEDALKVCDAVTEFAETFSDPKAAIIPTFNAALGPIGEFVSVALAYNGPDRPAGVFDMFFNIPRTAENVGKKSYADINSVYDFGAIYGFNVNFRTTSIALNKDKTRAIYNNWKQAVVDAAGLYFSMSVGLELFTRQGLAQHAAKGGSPYGFDGTPFSAQSYVMIYSPSSPTNDKQKLLEIVKAAVDKTPSDAGRPLFVSYASPEQAPFLTYRQLDRLKQINQRYDPEGYFISHAGGPRFDDKY</sequence>
<evidence type="ECO:0000313" key="8">
    <source>
        <dbReference type="EMBL" id="CEH17333.1"/>
    </source>
</evidence>
<feature type="signal peptide" evidence="6">
    <location>
        <begin position="1"/>
        <end position="23"/>
    </location>
</feature>
<dbReference type="InterPro" id="IPR050416">
    <property type="entry name" value="FAD-linked_Oxidoreductase"/>
</dbReference>
<evidence type="ECO:0000256" key="3">
    <source>
        <dbReference type="ARBA" id="ARBA00022827"/>
    </source>
</evidence>
<dbReference type="InterPro" id="IPR016166">
    <property type="entry name" value="FAD-bd_PCMH"/>
</dbReference>
<feature type="chain" id="PRO_5006059650" evidence="6">
    <location>
        <begin position="24"/>
        <end position="555"/>
    </location>
</feature>
<dbReference type="PROSITE" id="PS51387">
    <property type="entry name" value="FAD_PCMH"/>
    <property type="match status" value="1"/>
</dbReference>
<dbReference type="PANTHER" id="PTHR42973:SF13">
    <property type="entry name" value="FAD-BINDING PCMH-TYPE DOMAIN-CONTAINING PROTEIN"/>
    <property type="match status" value="1"/>
</dbReference>
<keyword evidence="4" id="KW-0560">Oxidoreductase</keyword>
<evidence type="ECO:0000259" key="7">
    <source>
        <dbReference type="PROSITE" id="PS51387"/>
    </source>
</evidence>
<evidence type="ECO:0000256" key="1">
    <source>
        <dbReference type="ARBA" id="ARBA00005466"/>
    </source>
</evidence>
<dbReference type="GO" id="GO:0071949">
    <property type="term" value="F:FAD binding"/>
    <property type="evidence" value="ECO:0007669"/>
    <property type="project" value="InterPro"/>
</dbReference>
<evidence type="ECO:0000256" key="5">
    <source>
        <dbReference type="SAM" id="MobiDB-lite"/>
    </source>
</evidence>
<comment type="similarity">
    <text evidence="1">Belongs to the oxygen-dependent FAD-linked oxidoreductase family.</text>
</comment>
<dbReference type="SUPFAM" id="SSF56176">
    <property type="entry name" value="FAD-binding/transporter-associated domain-like"/>
    <property type="match status" value="1"/>
</dbReference>
<evidence type="ECO:0000256" key="2">
    <source>
        <dbReference type="ARBA" id="ARBA00022630"/>
    </source>
</evidence>
<accession>A0A0P1BMM8</accession>
<dbReference type="InterPro" id="IPR016167">
    <property type="entry name" value="FAD-bd_PCMH_sub1"/>
</dbReference>
<dbReference type="Pfam" id="PF01565">
    <property type="entry name" value="FAD_binding_4"/>
    <property type="match status" value="1"/>
</dbReference>
<dbReference type="STRING" id="401625.A0A0P1BMM8"/>
<keyword evidence="2" id="KW-0285">Flavoprotein</keyword>
<protein>
    <submittedName>
        <fullName evidence="8">Proteins containing the FAD binding domain</fullName>
    </submittedName>
</protein>
<feature type="compositionally biased region" description="Low complexity" evidence="5">
    <location>
        <begin position="67"/>
        <end position="85"/>
    </location>
</feature>
<proteinExistence type="inferred from homology"/>
<dbReference type="InterPro" id="IPR036318">
    <property type="entry name" value="FAD-bd_PCMH-like_sf"/>
</dbReference>
<dbReference type="EMBL" id="CCYA01000254">
    <property type="protein sequence ID" value="CEH17333.1"/>
    <property type="molecule type" value="Genomic_DNA"/>
</dbReference>
<organism evidence="8 9">
    <name type="scientific">Ceraceosorus bombacis</name>
    <dbReference type="NCBI Taxonomy" id="401625"/>
    <lineage>
        <taxon>Eukaryota</taxon>
        <taxon>Fungi</taxon>
        <taxon>Dikarya</taxon>
        <taxon>Basidiomycota</taxon>
        <taxon>Ustilaginomycotina</taxon>
        <taxon>Exobasidiomycetes</taxon>
        <taxon>Ceraceosorales</taxon>
        <taxon>Ceraceosoraceae</taxon>
        <taxon>Ceraceosorus</taxon>
    </lineage>
</organism>
<dbReference type="Gene3D" id="3.30.43.10">
    <property type="entry name" value="Uridine Diphospho-n-acetylenolpyruvylglucosamine Reductase, domain 2"/>
    <property type="match status" value="1"/>
</dbReference>
<keyword evidence="3" id="KW-0274">FAD</keyword>
<dbReference type="OrthoDB" id="2151789at2759"/>
<dbReference type="PANTHER" id="PTHR42973">
    <property type="entry name" value="BINDING OXIDOREDUCTASE, PUTATIVE (AFU_ORTHOLOGUE AFUA_1G17690)-RELATED"/>
    <property type="match status" value="1"/>
</dbReference>
<keyword evidence="9" id="KW-1185">Reference proteome</keyword>
<reference evidence="9" key="1">
    <citation type="submission" date="2014-09" db="EMBL/GenBank/DDBJ databases">
        <authorList>
            <person name="Sharma Rahul"/>
            <person name="Thines Marco"/>
        </authorList>
    </citation>
    <scope>NUCLEOTIDE SEQUENCE [LARGE SCALE GENOMIC DNA]</scope>
</reference>
<dbReference type="AlphaFoldDB" id="A0A0P1BMM8"/>
<evidence type="ECO:0000313" key="9">
    <source>
        <dbReference type="Proteomes" id="UP000054845"/>
    </source>
</evidence>
<feature type="region of interest" description="Disordered" evidence="5">
    <location>
        <begin position="62"/>
        <end position="89"/>
    </location>
</feature>
<evidence type="ECO:0000256" key="4">
    <source>
        <dbReference type="ARBA" id="ARBA00023002"/>
    </source>
</evidence>
<dbReference type="Gene3D" id="3.40.462.20">
    <property type="match status" value="1"/>
</dbReference>
<evidence type="ECO:0000256" key="6">
    <source>
        <dbReference type="SAM" id="SignalP"/>
    </source>
</evidence>
<feature type="domain" description="FAD-binding PCMH-type" evidence="7">
    <location>
        <begin position="132"/>
        <end position="301"/>
    </location>
</feature>
<keyword evidence="6" id="KW-0732">Signal</keyword>
<dbReference type="InterPro" id="IPR006094">
    <property type="entry name" value="Oxid_FAD_bind_N"/>
</dbReference>